<keyword evidence="2" id="KW-0805">Transcription regulation</keyword>
<sequence>MVAARSGDDAELGLDVECLAAAPRWTRARRSHSEAERKRRERINAHLDTLRGLVPSAPRVRMDKAALLGEVMRYVRKLRSEAAGSAAVVPGEGDEVVVEEEEVEVEGCSCDAGERQAARRVKASVCCADRPGIMSELGDAERSVSARAVRAEIATVGGRTRSVLELDVARTAAAGGGSNGASQLPALQAALRAVIMSQEELLAVEGYKQRRFSADFA</sequence>
<proteinExistence type="inferred from homology"/>
<keyword evidence="7" id="KW-1185">Reference proteome</keyword>
<name>A0A0E0B402_9ORYZ</name>
<dbReference type="Proteomes" id="UP000026961">
    <property type="component" value="Chromosome 9"/>
</dbReference>
<dbReference type="STRING" id="40148.A0A0E0B402"/>
<dbReference type="eggNOG" id="KOG3561">
    <property type="taxonomic scope" value="Eukaryota"/>
</dbReference>
<dbReference type="GO" id="GO:0046983">
    <property type="term" value="F:protein dimerization activity"/>
    <property type="evidence" value="ECO:0007669"/>
    <property type="project" value="InterPro"/>
</dbReference>
<dbReference type="InterPro" id="IPR011598">
    <property type="entry name" value="bHLH_dom"/>
</dbReference>
<evidence type="ECO:0000313" key="6">
    <source>
        <dbReference type="EnsemblPlants" id="OGLUM09G13640.1"/>
    </source>
</evidence>
<dbReference type="GO" id="GO:0003677">
    <property type="term" value="F:DNA binding"/>
    <property type="evidence" value="ECO:0007669"/>
    <property type="project" value="UniProtKB-KW"/>
</dbReference>
<evidence type="ECO:0000256" key="2">
    <source>
        <dbReference type="ARBA" id="ARBA00023015"/>
    </source>
</evidence>
<dbReference type="Gramene" id="OGLUM09G13640.1">
    <property type="protein sequence ID" value="OGLUM09G13640.1"/>
    <property type="gene ID" value="OGLUM09G13640"/>
</dbReference>
<dbReference type="SUPFAM" id="SSF47459">
    <property type="entry name" value="HLH, helix-loop-helix DNA-binding domain"/>
    <property type="match status" value="1"/>
</dbReference>
<dbReference type="EnsemblPlants" id="OGLUM09G13640.1">
    <property type="protein sequence ID" value="OGLUM09G13640.1"/>
    <property type="gene ID" value="OGLUM09G13640"/>
</dbReference>
<evidence type="ECO:0000313" key="7">
    <source>
        <dbReference type="Proteomes" id="UP000026961"/>
    </source>
</evidence>
<dbReference type="PANTHER" id="PTHR45844:SF16">
    <property type="entry name" value="TRANSCRIPTION FACTOR BHLH30-LIKE"/>
    <property type="match status" value="1"/>
</dbReference>
<reference evidence="6" key="2">
    <citation type="submission" date="2018-05" db="EMBL/GenBank/DDBJ databases">
        <title>OgluRS3 (Oryza glumaepatula Reference Sequence Version 3).</title>
        <authorList>
            <person name="Zhang J."/>
            <person name="Kudrna D."/>
            <person name="Lee S."/>
            <person name="Talag J."/>
            <person name="Welchert J."/>
            <person name="Wing R.A."/>
        </authorList>
    </citation>
    <scope>NUCLEOTIDE SEQUENCE [LARGE SCALE GENOMIC DNA]</scope>
</reference>
<accession>A0A0E0B402</accession>
<protein>
    <recommendedName>
        <fullName evidence="5">BHLH domain-containing protein</fullName>
    </recommendedName>
</protein>
<evidence type="ECO:0000256" key="1">
    <source>
        <dbReference type="ARBA" id="ARBA00005510"/>
    </source>
</evidence>
<evidence type="ECO:0000256" key="4">
    <source>
        <dbReference type="ARBA" id="ARBA00023163"/>
    </source>
</evidence>
<comment type="similarity">
    <text evidence="1">Belongs to the bHLH protein family.</text>
</comment>
<dbReference type="InterPro" id="IPR036638">
    <property type="entry name" value="HLH_DNA-bd_sf"/>
</dbReference>
<dbReference type="GO" id="GO:0003700">
    <property type="term" value="F:DNA-binding transcription factor activity"/>
    <property type="evidence" value="ECO:0007669"/>
    <property type="project" value="InterPro"/>
</dbReference>
<evidence type="ECO:0000259" key="5">
    <source>
        <dbReference type="PROSITE" id="PS50888"/>
    </source>
</evidence>
<reference evidence="6" key="1">
    <citation type="submission" date="2015-04" db="UniProtKB">
        <authorList>
            <consortium name="EnsemblPlants"/>
        </authorList>
    </citation>
    <scope>IDENTIFICATION</scope>
</reference>
<dbReference type="HOGENOM" id="CLU_063967_3_1_1"/>
<dbReference type="Gene3D" id="4.10.280.10">
    <property type="entry name" value="Helix-loop-helix DNA-binding domain"/>
    <property type="match status" value="1"/>
</dbReference>
<dbReference type="SMART" id="SM00353">
    <property type="entry name" value="HLH"/>
    <property type="match status" value="1"/>
</dbReference>
<dbReference type="PROSITE" id="PS50888">
    <property type="entry name" value="BHLH"/>
    <property type="match status" value="1"/>
</dbReference>
<feature type="domain" description="BHLH" evidence="5">
    <location>
        <begin position="27"/>
        <end position="78"/>
    </location>
</feature>
<keyword evidence="3" id="KW-0238">DNA-binding</keyword>
<dbReference type="InterPro" id="IPR045847">
    <property type="entry name" value="AIG1-like"/>
</dbReference>
<dbReference type="PANTHER" id="PTHR45844">
    <property type="entry name" value="TRANSCRIPTION FACTOR BHLH30"/>
    <property type="match status" value="1"/>
</dbReference>
<keyword evidence="4" id="KW-0804">Transcription</keyword>
<dbReference type="AlphaFoldDB" id="A0A0E0B402"/>
<organism evidence="6">
    <name type="scientific">Oryza glumipatula</name>
    <dbReference type="NCBI Taxonomy" id="40148"/>
    <lineage>
        <taxon>Eukaryota</taxon>
        <taxon>Viridiplantae</taxon>
        <taxon>Streptophyta</taxon>
        <taxon>Embryophyta</taxon>
        <taxon>Tracheophyta</taxon>
        <taxon>Spermatophyta</taxon>
        <taxon>Magnoliopsida</taxon>
        <taxon>Liliopsida</taxon>
        <taxon>Poales</taxon>
        <taxon>Poaceae</taxon>
        <taxon>BOP clade</taxon>
        <taxon>Oryzoideae</taxon>
        <taxon>Oryzeae</taxon>
        <taxon>Oryzinae</taxon>
        <taxon>Oryza</taxon>
    </lineage>
</organism>
<evidence type="ECO:0000256" key="3">
    <source>
        <dbReference type="ARBA" id="ARBA00023125"/>
    </source>
</evidence>
<dbReference type="Pfam" id="PF00010">
    <property type="entry name" value="HLH"/>
    <property type="match status" value="1"/>
</dbReference>